<reference evidence="2 3" key="1">
    <citation type="submission" date="2020-03" db="EMBL/GenBank/DDBJ databases">
        <title>Genomic Encyclopedia of Type Strains, Phase IV (KMG-IV): sequencing the most valuable type-strain genomes for metagenomic binning, comparative biology and taxonomic classification.</title>
        <authorList>
            <person name="Goeker M."/>
        </authorList>
    </citation>
    <scope>NUCLEOTIDE SEQUENCE [LARGE SCALE GENOMIC DNA]</scope>
    <source>
        <strain evidence="2 3">DSM 19867</strain>
    </source>
</reference>
<evidence type="ECO:0000313" key="3">
    <source>
        <dbReference type="Proteomes" id="UP000570514"/>
    </source>
</evidence>
<gene>
    <name evidence="2" type="ORF">FHS83_002031</name>
</gene>
<dbReference type="Proteomes" id="UP000570514">
    <property type="component" value="Unassembled WGS sequence"/>
</dbReference>
<evidence type="ECO:0000313" key="2">
    <source>
        <dbReference type="EMBL" id="NIK88713.1"/>
    </source>
</evidence>
<name>A0A846MZH2_9PROT</name>
<keyword evidence="1" id="KW-1133">Transmembrane helix</keyword>
<dbReference type="AlphaFoldDB" id="A0A846MZH2"/>
<dbReference type="RefSeq" id="WP_167082864.1">
    <property type="nucleotide sequence ID" value="NZ_BAAADC010000001.1"/>
</dbReference>
<protein>
    <submittedName>
        <fullName evidence="2">ElaB/YqjD/DUF883 family membrane-anchored ribosome-binding protein</fullName>
    </submittedName>
</protein>
<dbReference type="EMBL" id="JAASRM010000001">
    <property type="protein sequence ID" value="NIK88713.1"/>
    <property type="molecule type" value="Genomic_DNA"/>
</dbReference>
<accession>A0A846MZH2</accession>
<comment type="caution">
    <text evidence="2">The sequence shown here is derived from an EMBL/GenBank/DDBJ whole genome shotgun (WGS) entry which is preliminary data.</text>
</comment>
<evidence type="ECO:0000256" key="1">
    <source>
        <dbReference type="SAM" id="Phobius"/>
    </source>
</evidence>
<keyword evidence="3" id="KW-1185">Reference proteome</keyword>
<feature type="transmembrane region" description="Helical" evidence="1">
    <location>
        <begin position="7"/>
        <end position="29"/>
    </location>
</feature>
<keyword evidence="1" id="KW-0812">Transmembrane</keyword>
<keyword evidence="1" id="KW-0472">Membrane</keyword>
<organism evidence="2 3">
    <name type="scientific">Rhizomicrobium palustre</name>
    <dbReference type="NCBI Taxonomy" id="189966"/>
    <lineage>
        <taxon>Bacteria</taxon>
        <taxon>Pseudomonadati</taxon>
        <taxon>Pseudomonadota</taxon>
        <taxon>Alphaproteobacteria</taxon>
        <taxon>Micropepsales</taxon>
        <taxon>Micropepsaceae</taxon>
        <taxon>Rhizomicrobium</taxon>
    </lineage>
</organism>
<proteinExistence type="predicted"/>
<sequence length="217" mass="23298">MVSKLKLGLYGLGLILIAIGVATAVGGYLEWRREVAEARQKLQQPVAEISTTATALLSFETKARKGSYEAILGRGEAQIKHLAETGKQVAAATLPHAEKAALTAYLGELTKLTTAEVSKYRKLKATATALDGAKSLAVDLSNPALASRATTRERFRQLLSDADKGLDAMDAADGAFYKQVITSRDELERERPALTGYPMIDDKVILDVIAAHQTTAK</sequence>